<proteinExistence type="predicted"/>
<protein>
    <submittedName>
        <fullName evidence="2">Uncharacterized protein</fullName>
    </submittedName>
</protein>
<evidence type="ECO:0000313" key="2">
    <source>
        <dbReference type="EMBL" id="TWT37984.1"/>
    </source>
</evidence>
<reference evidence="2 3" key="1">
    <citation type="submission" date="2019-02" db="EMBL/GenBank/DDBJ databases">
        <title>Deep-cultivation of Planctomycetes and their phenomic and genomic characterization uncovers novel biology.</title>
        <authorList>
            <person name="Wiegand S."/>
            <person name="Jogler M."/>
            <person name="Boedeker C."/>
            <person name="Pinto D."/>
            <person name="Vollmers J."/>
            <person name="Rivas-Marin E."/>
            <person name="Kohn T."/>
            <person name="Peeters S.H."/>
            <person name="Heuer A."/>
            <person name="Rast P."/>
            <person name="Oberbeckmann S."/>
            <person name="Bunk B."/>
            <person name="Jeske O."/>
            <person name="Meyerdierks A."/>
            <person name="Storesund J.E."/>
            <person name="Kallscheuer N."/>
            <person name="Luecker S."/>
            <person name="Lage O.M."/>
            <person name="Pohl T."/>
            <person name="Merkel B.J."/>
            <person name="Hornburger P."/>
            <person name="Mueller R.-W."/>
            <person name="Bruemmer F."/>
            <person name="Labrenz M."/>
            <person name="Spormann A.M."/>
            <person name="Op Den Camp H."/>
            <person name="Overmann J."/>
            <person name="Amann R."/>
            <person name="Jetten M.S.M."/>
            <person name="Mascher T."/>
            <person name="Medema M.H."/>
            <person name="Devos D.P."/>
            <person name="Kaster A.-K."/>
            <person name="Ovreas L."/>
            <person name="Rohde M."/>
            <person name="Galperin M.Y."/>
            <person name="Jogler C."/>
        </authorList>
    </citation>
    <scope>NUCLEOTIDE SEQUENCE [LARGE SCALE GENOMIC DNA]</scope>
    <source>
        <strain evidence="2 3">KOR34</strain>
    </source>
</reference>
<organism evidence="2 3">
    <name type="scientific">Posidoniimonas corsicana</name>
    <dbReference type="NCBI Taxonomy" id="1938618"/>
    <lineage>
        <taxon>Bacteria</taxon>
        <taxon>Pseudomonadati</taxon>
        <taxon>Planctomycetota</taxon>
        <taxon>Planctomycetia</taxon>
        <taxon>Pirellulales</taxon>
        <taxon>Lacipirellulaceae</taxon>
        <taxon>Posidoniimonas</taxon>
    </lineage>
</organism>
<dbReference type="AlphaFoldDB" id="A0A5C5VH90"/>
<sequence length="175" mass="18568">MANDINPFESPGVVDEPLVEAGPRNVRDRFSLVGWPVVYILNVILPLMLAWGLTEQHGRYGMFLAMLLVLSGGWYVAVRWTPLARRVIVGALPVALSQFFPILHIYLGMASIMLVGMATGNNVYSGSGGPPIASEPAGFAVTMLVGGGLLLCSAVIGGLLSVVVARRWFSATGGQ</sequence>
<gene>
    <name evidence="2" type="ORF">KOR34_29500</name>
</gene>
<keyword evidence="3" id="KW-1185">Reference proteome</keyword>
<accession>A0A5C5VH90</accession>
<dbReference type="Proteomes" id="UP000316714">
    <property type="component" value="Unassembled WGS sequence"/>
</dbReference>
<feature type="transmembrane region" description="Helical" evidence="1">
    <location>
        <begin position="32"/>
        <end position="54"/>
    </location>
</feature>
<evidence type="ECO:0000313" key="3">
    <source>
        <dbReference type="Proteomes" id="UP000316714"/>
    </source>
</evidence>
<feature type="transmembrane region" description="Helical" evidence="1">
    <location>
        <begin position="99"/>
        <end position="119"/>
    </location>
</feature>
<comment type="caution">
    <text evidence="2">The sequence shown here is derived from an EMBL/GenBank/DDBJ whole genome shotgun (WGS) entry which is preliminary data.</text>
</comment>
<keyword evidence="1" id="KW-0812">Transmembrane</keyword>
<feature type="transmembrane region" description="Helical" evidence="1">
    <location>
        <begin position="60"/>
        <end position="78"/>
    </location>
</feature>
<evidence type="ECO:0000256" key="1">
    <source>
        <dbReference type="SAM" id="Phobius"/>
    </source>
</evidence>
<dbReference type="EMBL" id="SIHJ01000001">
    <property type="protein sequence ID" value="TWT37984.1"/>
    <property type="molecule type" value="Genomic_DNA"/>
</dbReference>
<name>A0A5C5VH90_9BACT</name>
<keyword evidence="1" id="KW-0472">Membrane</keyword>
<keyword evidence="1" id="KW-1133">Transmembrane helix</keyword>
<feature type="transmembrane region" description="Helical" evidence="1">
    <location>
        <begin position="139"/>
        <end position="165"/>
    </location>
</feature>